<evidence type="ECO:0000313" key="2">
    <source>
        <dbReference type="EMBL" id="MFC4543095.1"/>
    </source>
</evidence>
<gene>
    <name evidence="2" type="ORF">ACFO5R_14290</name>
</gene>
<dbReference type="AlphaFoldDB" id="A0ABD5PS06"/>
<protein>
    <submittedName>
        <fullName evidence="2">DUF5518 domain-containing protein</fullName>
    </submittedName>
</protein>
<proteinExistence type="predicted"/>
<feature type="transmembrane region" description="Helical" evidence="1">
    <location>
        <begin position="71"/>
        <end position="94"/>
    </location>
</feature>
<keyword evidence="1" id="KW-1133">Transmembrane helix</keyword>
<feature type="transmembrane region" description="Helical" evidence="1">
    <location>
        <begin position="32"/>
        <end position="59"/>
    </location>
</feature>
<dbReference type="Proteomes" id="UP001595898">
    <property type="component" value="Unassembled WGS sequence"/>
</dbReference>
<comment type="caution">
    <text evidence="2">The sequence shown here is derived from an EMBL/GenBank/DDBJ whole genome shotgun (WGS) entry which is preliminary data.</text>
</comment>
<sequence length="134" mass="13323">MVPEPSDSDFGAPPIDDHQRTDDGFGTVLNGLIGGLAGVILSFVPLVSTIAGGAIAGYLEGGETNDGLTVGAIAGLVMVVPYSAFAFVVFFMLLGVGPAGFGVIAIFALLFVAALTVGLSVLGGVLGVALAENR</sequence>
<organism evidence="2 3">
    <name type="scientific">Halosolutus amylolyticus</name>
    <dbReference type="NCBI Taxonomy" id="2932267"/>
    <lineage>
        <taxon>Archaea</taxon>
        <taxon>Methanobacteriati</taxon>
        <taxon>Methanobacteriota</taxon>
        <taxon>Stenosarchaea group</taxon>
        <taxon>Halobacteria</taxon>
        <taxon>Halobacteriales</taxon>
        <taxon>Natrialbaceae</taxon>
        <taxon>Halosolutus</taxon>
    </lineage>
</organism>
<keyword evidence="3" id="KW-1185">Reference proteome</keyword>
<name>A0ABD5PS06_9EURY</name>
<dbReference type="Pfam" id="PF17647">
    <property type="entry name" value="DUF5518"/>
    <property type="match status" value="1"/>
</dbReference>
<dbReference type="RefSeq" id="WP_250140218.1">
    <property type="nucleotide sequence ID" value="NZ_JALIQP010000002.1"/>
</dbReference>
<keyword evidence="1" id="KW-0812">Transmembrane</keyword>
<reference evidence="2 3" key="1">
    <citation type="journal article" date="2019" name="Int. J. Syst. Evol. Microbiol.">
        <title>The Global Catalogue of Microorganisms (GCM) 10K type strain sequencing project: providing services to taxonomists for standard genome sequencing and annotation.</title>
        <authorList>
            <consortium name="The Broad Institute Genomics Platform"/>
            <consortium name="The Broad Institute Genome Sequencing Center for Infectious Disease"/>
            <person name="Wu L."/>
            <person name="Ma J."/>
        </authorList>
    </citation>
    <scope>NUCLEOTIDE SEQUENCE [LARGE SCALE GENOMIC DNA]</scope>
    <source>
        <strain evidence="2 3">WLHS5</strain>
    </source>
</reference>
<accession>A0ABD5PS06</accession>
<dbReference type="InterPro" id="IPR040493">
    <property type="entry name" value="DUF5518"/>
</dbReference>
<feature type="transmembrane region" description="Helical" evidence="1">
    <location>
        <begin position="100"/>
        <end position="131"/>
    </location>
</feature>
<evidence type="ECO:0000313" key="3">
    <source>
        <dbReference type="Proteomes" id="UP001595898"/>
    </source>
</evidence>
<evidence type="ECO:0000256" key="1">
    <source>
        <dbReference type="SAM" id="Phobius"/>
    </source>
</evidence>
<keyword evidence="1" id="KW-0472">Membrane</keyword>
<dbReference type="EMBL" id="JBHSFA010000007">
    <property type="protein sequence ID" value="MFC4543095.1"/>
    <property type="molecule type" value="Genomic_DNA"/>
</dbReference>